<reference evidence="3" key="3">
    <citation type="submission" date="2015-04" db="UniProtKB">
        <authorList>
            <consortium name="EnsemblPlants"/>
        </authorList>
    </citation>
    <scope>IDENTIFICATION</scope>
    <source>
        <strain evidence="3">cv. Jemalong A17</strain>
    </source>
</reference>
<keyword evidence="4" id="KW-1185">Reference proteome</keyword>
<evidence type="ECO:0000313" key="3">
    <source>
        <dbReference type="EnsemblPlants" id="KEH30479"/>
    </source>
</evidence>
<accession>A0A072UL54</accession>
<keyword evidence="1 2" id="KW-0812">Transmembrane</keyword>
<feature type="transmembrane region" description="Helical" evidence="1">
    <location>
        <begin position="12"/>
        <end position="29"/>
    </location>
</feature>
<evidence type="ECO:0000256" key="1">
    <source>
        <dbReference type="SAM" id="Phobius"/>
    </source>
</evidence>
<evidence type="ECO:0000313" key="4">
    <source>
        <dbReference type="Proteomes" id="UP000002051"/>
    </source>
</evidence>
<organism evidence="2 4">
    <name type="scientific">Medicago truncatula</name>
    <name type="common">Barrel medic</name>
    <name type="synonym">Medicago tribuloides</name>
    <dbReference type="NCBI Taxonomy" id="3880"/>
    <lineage>
        <taxon>Eukaryota</taxon>
        <taxon>Viridiplantae</taxon>
        <taxon>Streptophyta</taxon>
        <taxon>Embryophyta</taxon>
        <taxon>Tracheophyta</taxon>
        <taxon>Spermatophyta</taxon>
        <taxon>Magnoliopsida</taxon>
        <taxon>eudicotyledons</taxon>
        <taxon>Gunneridae</taxon>
        <taxon>Pentapetalae</taxon>
        <taxon>rosids</taxon>
        <taxon>fabids</taxon>
        <taxon>Fabales</taxon>
        <taxon>Fabaceae</taxon>
        <taxon>Papilionoideae</taxon>
        <taxon>50 kb inversion clade</taxon>
        <taxon>NPAAA clade</taxon>
        <taxon>Hologalegina</taxon>
        <taxon>IRL clade</taxon>
        <taxon>Trifolieae</taxon>
        <taxon>Medicago</taxon>
    </lineage>
</organism>
<dbReference type="HOGENOM" id="CLU_2472462_0_0_1"/>
<keyword evidence="1" id="KW-0472">Membrane</keyword>
<keyword evidence="1" id="KW-1133">Transmembrane helix</keyword>
<proteinExistence type="predicted"/>
<reference evidence="2 4" key="1">
    <citation type="journal article" date="2011" name="Nature">
        <title>The Medicago genome provides insight into the evolution of rhizobial symbioses.</title>
        <authorList>
            <person name="Young N.D."/>
            <person name="Debelle F."/>
            <person name="Oldroyd G.E."/>
            <person name="Geurts R."/>
            <person name="Cannon S.B."/>
            <person name="Udvardi M.K."/>
            <person name="Benedito V.A."/>
            <person name="Mayer K.F."/>
            <person name="Gouzy J."/>
            <person name="Schoof H."/>
            <person name="Van de Peer Y."/>
            <person name="Proost S."/>
            <person name="Cook D.R."/>
            <person name="Meyers B.C."/>
            <person name="Spannagl M."/>
            <person name="Cheung F."/>
            <person name="De Mita S."/>
            <person name="Krishnakumar V."/>
            <person name="Gundlach H."/>
            <person name="Zhou S."/>
            <person name="Mudge J."/>
            <person name="Bharti A.K."/>
            <person name="Murray J.D."/>
            <person name="Naoumkina M.A."/>
            <person name="Rosen B."/>
            <person name="Silverstein K.A."/>
            <person name="Tang H."/>
            <person name="Rombauts S."/>
            <person name="Zhao P.X."/>
            <person name="Zhou P."/>
            <person name="Barbe V."/>
            <person name="Bardou P."/>
            <person name="Bechner M."/>
            <person name="Bellec A."/>
            <person name="Berger A."/>
            <person name="Berges H."/>
            <person name="Bidwell S."/>
            <person name="Bisseling T."/>
            <person name="Choisne N."/>
            <person name="Couloux A."/>
            <person name="Denny R."/>
            <person name="Deshpande S."/>
            <person name="Dai X."/>
            <person name="Doyle J.J."/>
            <person name="Dudez A.M."/>
            <person name="Farmer A.D."/>
            <person name="Fouteau S."/>
            <person name="Franken C."/>
            <person name="Gibelin C."/>
            <person name="Gish J."/>
            <person name="Goldstein S."/>
            <person name="Gonzalez A.J."/>
            <person name="Green P.J."/>
            <person name="Hallab A."/>
            <person name="Hartog M."/>
            <person name="Hua A."/>
            <person name="Humphray S.J."/>
            <person name="Jeong D.H."/>
            <person name="Jing Y."/>
            <person name="Jocker A."/>
            <person name="Kenton S.M."/>
            <person name="Kim D.J."/>
            <person name="Klee K."/>
            <person name="Lai H."/>
            <person name="Lang C."/>
            <person name="Lin S."/>
            <person name="Macmil S.L."/>
            <person name="Magdelenat G."/>
            <person name="Matthews L."/>
            <person name="McCorrison J."/>
            <person name="Monaghan E.L."/>
            <person name="Mun J.H."/>
            <person name="Najar F.Z."/>
            <person name="Nicholson C."/>
            <person name="Noirot C."/>
            <person name="O'Bleness M."/>
            <person name="Paule C.R."/>
            <person name="Poulain J."/>
            <person name="Prion F."/>
            <person name="Qin B."/>
            <person name="Qu C."/>
            <person name="Retzel E.F."/>
            <person name="Riddle C."/>
            <person name="Sallet E."/>
            <person name="Samain S."/>
            <person name="Samson N."/>
            <person name="Sanders I."/>
            <person name="Saurat O."/>
            <person name="Scarpelli C."/>
            <person name="Schiex T."/>
            <person name="Segurens B."/>
            <person name="Severin A.J."/>
            <person name="Sherrier D.J."/>
            <person name="Shi R."/>
            <person name="Sims S."/>
            <person name="Singer S.R."/>
            <person name="Sinharoy S."/>
            <person name="Sterck L."/>
            <person name="Viollet A."/>
            <person name="Wang B.B."/>
            <person name="Wang K."/>
            <person name="Wang M."/>
            <person name="Wang X."/>
            <person name="Warfsmann J."/>
            <person name="Weissenbach J."/>
            <person name="White D.D."/>
            <person name="White J.D."/>
            <person name="Wiley G.B."/>
            <person name="Wincker P."/>
            <person name="Xing Y."/>
            <person name="Yang L."/>
            <person name="Yao Z."/>
            <person name="Ying F."/>
            <person name="Zhai J."/>
            <person name="Zhou L."/>
            <person name="Zuber A."/>
            <person name="Denarie J."/>
            <person name="Dixon R.A."/>
            <person name="May G.D."/>
            <person name="Schwartz D.C."/>
            <person name="Rogers J."/>
            <person name="Quetier F."/>
            <person name="Town C.D."/>
            <person name="Roe B.A."/>
        </authorList>
    </citation>
    <scope>NUCLEOTIDE SEQUENCE [LARGE SCALE GENOMIC DNA]</scope>
    <source>
        <strain evidence="2">A17</strain>
        <strain evidence="3 4">cv. Jemalong A17</strain>
    </source>
</reference>
<protein>
    <submittedName>
        <fullName evidence="2">Transmembrane protein, putative</fullName>
    </submittedName>
</protein>
<dbReference type="AlphaFoldDB" id="A0A072UL54"/>
<dbReference type="EMBL" id="CM001220">
    <property type="protein sequence ID" value="KEH30479.1"/>
    <property type="molecule type" value="Genomic_DNA"/>
</dbReference>
<reference evidence="2 4" key="2">
    <citation type="journal article" date="2014" name="BMC Genomics">
        <title>An improved genome release (version Mt4.0) for the model legume Medicago truncatula.</title>
        <authorList>
            <person name="Tang H."/>
            <person name="Krishnakumar V."/>
            <person name="Bidwell S."/>
            <person name="Rosen B."/>
            <person name="Chan A."/>
            <person name="Zhou S."/>
            <person name="Gentzbittel L."/>
            <person name="Childs K.L."/>
            <person name="Yandell M."/>
            <person name="Gundlach H."/>
            <person name="Mayer K.F."/>
            <person name="Schwartz D.C."/>
            <person name="Town C.D."/>
        </authorList>
    </citation>
    <scope>GENOME REANNOTATION</scope>
    <source>
        <strain evidence="2">A17</strain>
        <strain evidence="3 4">cv. Jemalong A17</strain>
    </source>
</reference>
<sequence>MFLHFDNVDLQLVSYYLLHILLIHQYLLFTRHTRMGFRLPGILKPSIFKRSGCAKGIPCSICWRGNEAVCDINFFVKPTIVSRIAESS</sequence>
<gene>
    <name evidence="2" type="ordered locus">MTR_4g072805</name>
</gene>
<dbReference type="Proteomes" id="UP000002051">
    <property type="component" value="Chromosome 4"/>
</dbReference>
<dbReference type="EnsemblPlants" id="KEH30479">
    <property type="protein sequence ID" value="KEH30479"/>
    <property type="gene ID" value="MTR_4g072805"/>
</dbReference>
<name>A0A072UL54_MEDTR</name>
<evidence type="ECO:0000313" key="2">
    <source>
        <dbReference type="EMBL" id="KEH30479.1"/>
    </source>
</evidence>